<proteinExistence type="predicted"/>
<evidence type="ECO:0000259" key="1">
    <source>
        <dbReference type="PROSITE" id="PS50878"/>
    </source>
</evidence>
<dbReference type="InterPro" id="IPR002156">
    <property type="entry name" value="RNaseH_domain"/>
</dbReference>
<dbReference type="PROSITE" id="PS50878">
    <property type="entry name" value="RT_POL"/>
    <property type="match status" value="1"/>
</dbReference>
<feature type="domain" description="RNase H type-1" evidence="2">
    <location>
        <begin position="612"/>
        <end position="741"/>
    </location>
</feature>
<dbReference type="SUPFAM" id="SSF56672">
    <property type="entry name" value="DNA/RNA polymerases"/>
    <property type="match status" value="1"/>
</dbReference>
<evidence type="ECO:0000313" key="4">
    <source>
        <dbReference type="Proteomes" id="UP001054837"/>
    </source>
</evidence>
<name>A0AAV4TE35_9ARAC</name>
<organism evidence="3 4">
    <name type="scientific">Caerostris darwini</name>
    <dbReference type="NCBI Taxonomy" id="1538125"/>
    <lineage>
        <taxon>Eukaryota</taxon>
        <taxon>Metazoa</taxon>
        <taxon>Ecdysozoa</taxon>
        <taxon>Arthropoda</taxon>
        <taxon>Chelicerata</taxon>
        <taxon>Arachnida</taxon>
        <taxon>Araneae</taxon>
        <taxon>Araneomorphae</taxon>
        <taxon>Entelegynae</taxon>
        <taxon>Araneoidea</taxon>
        <taxon>Araneidae</taxon>
        <taxon>Caerostris</taxon>
    </lineage>
</organism>
<keyword evidence="4" id="KW-1185">Reference proteome</keyword>
<dbReference type="AlphaFoldDB" id="A0AAV4TE35"/>
<dbReference type="Gene3D" id="3.30.420.10">
    <property type="entry name" value="Ribonuclease H-like superfamily/Ribonuclease H"/>
    <property type="match status" value="2"/>
</dbReference>
<dbReference type="GO" id="GO:0003676">
    <property type="term" value="F:nucleic acid binding"/>
    <property type="evidence" value="ECO:0007669"/>
    <property type="project" value="InterPro"/>
</dbReference>
<dbReference type="CDD" id="cd01650">
    <property type="entry name" value="RT_nLTR_like"/>
    <property type="match status" value="1"/>
</dbReference>
<dbReference type="PANTHER" id="PTHR19446">
    <property type="entry name" value="REVERSE TRANSCRIPTASES"/>
    <property type="match status" value="1"/>
</dbReference>
<dbReference type="EMBL" id="BPLQ01009392">
    <property type="protein sequence ID" value="GIY43731.1"/>
    <property type="molecule type" value="Genomic_DNA"/>
</dbReference>
<dbReference type="GO" id="GO:0004523">
    <property type="term" value="F:RNA-DNA hybrid ribonuclease activity"/>
    <property type="evidence" value="ECO:0007669"/>
    <property type="project" value="InterPro"/>
</dbReference>
<dbReference type="GO" id="GO:0042575">
    <property type="term" value="C:DNA polymerase complex"/>
    <property type="evidence" value="ECO:0007669"/>
    <property type="project" value="UniProtKB-ARBA"/>
</dbReference>
<protein>
    <submittedName>
        <fullName evidence="3">Uncharacterized protein</fullName>
    </submittedName>
</protein>
<feature type="domain" description="Reverse transcriptase" evidence="1">
    <location>
        <begin position="843"/>
        <end position="1132"/>
    </location>
</feature>
<dbReference type="Pfam" id="PF00078">
    <property type="entry name" value="RVT_1"/>
    <property type="match status" value="2"/>
</dbReference>
<dbReference type="PROSITE" id="PS50879">
    <property type="entry name" value="RNASE_H_1"/>
    <property type="match status" value="2"/>
</dbReference>
<reference evidence="3 4" key="1">
    <citation type="submission" date="2021-06" db="EMBL/GenBank/DDBJ databases">
        <title>Caerostris darwini draft genome.</title>
        <authorList>
            <person name="Kono N."/>
            <person name="Arakawa K."/>
        </authorList>
    </citation>
    <scope>NUCLEOTIDE SEQUENCE [LARGE SCALE GENOMIC DNA]</scope>
</reference>
<evidence type="ECO:0000259" key="2">
    <source>
        <dbReference type="PROSITE" id="PS50879"/>
    </source>
</evidence>
<dbReference type="InterPro" id="IPR043502">
    <property type="entry name" value="DNA/RNA_pol_sf"/>
</dbReference>
<evidence type="ECO:0000313" key="3">
    <source>
        <dbReference type="EMBL" id="GIY43731.1"/>
    </source>
</evidence>
<dbReference type="InterPro" id="IPR036397">
    <property type="entry name" value="RNaseH_sf"/>
</dbReference>
<comment type="caution">
    <text evidence="3">The sequence shown here is derived from an EMBL/GenBank/DDBJ whole genome shotgun (WGS) entry which is preliminary data.</text>
</comment>
<dbReference type="Proteomes" id="UP001054837">
    <property type="component" value="Unassembled WGS sequence"/>
</dbReference>
<dbReference type="CDD" id="cd09276">
    <property type="entry name" value="Rnase_HI_RT_non_LTR"/>
    <property type="match status" value="2"/>
</dbReference>
<dbReference type="SUPFAM" id="SSF53098">
    <property type="entry name" value="Ribonuclease H-like"/>
    <property type="match status" value="2"/>
</dbReference>
<dbReference type="GO" id="GO:0071897">
    <property type="term" value="P:DNA biosynthetic process"/>
    <property type="evidence" value="ECO:0007669"/>
    <property type="project" value="UniProtKB-ARBA"/>
</dbReference>
<dbReference type="InterPro" id="IPR012337">
    <property type="entry name" value="RNaseH-like_sf"/>
</dbReference>
<gene>
    <name evidence="3" type="primary">R1A1-elementORF2_297</name>
    <name evidence="3" type="ORF">CDAR_124921</name>
</gene>
<accession>A0AAV4TE35</accession>
<dbReference type="Pfam" id="PF00075">
    <property type="entry name" value="RNase_H"/>
    <property type="match status" value="2"/>
</dbReference>
<dbReference type="InterPro" id="IPR000477">
    <property type="entry name" value="RT_dom"/>
</dbReference>
<feature type="non-terminal residue" evidence="3">
    <location>
        <position position="1"/>
    </location>
</feature>
<sequence length="1273" mass="145385">HTATKDIKKKLKQAIRVNALAIVKIVASQNNYIAQLEGRVQAMEKKDQENISNQQALITEIVAKELDKKFPDVSGATNHQEGNILGCPQKKFVTTVRPKVVNSTNSSLKTKTAIRNKIDIRKLNVGVKSVRPIRDGGIIIETVNEEDLDKLIAEFKRQDELASDFNIAKPAARWPQIICFDVDTDTTKEDILDYLRQQFPKEDTIDKDFVINHSFTRAPANIYHFDRDPNFLEISHGELESIIENIKPRKAPGPDGIPGEILKELYYAAPDWFRGLFNQLLAKERNLLNKHQFGFRKKRSTLNALQNIISFISNAHARNHVTCIISLDVANAFNSANWSILQQKLQTLNIPTYLKAILHSFLQDRTVTLGEVFQPYDKDDVVILFSAPATYHFSSLCTAPLQKVSDWLIENDLQLNHDKSIFSIFAKKNYSHIPNIKIGTHKIKYLKQFKYLGLIMDKQLSWHPHLDYVTSKVTKLMQKINRTTRVYWGLSPPVKKEIYRRVLEKIMLYGHEIWFNGKAKQVAKLNKLQRIGLLNVTKCYRTVSTDALQILAGVPPIEVTLRSLTKLYQLRHLHLDISLNNQLFSYNNLEKRSNIEPPWRKQKFKWRHISDREGGHCIFTDGSKMNNRVGSAMVVVENGVETSHKFVRINDEASVFMAELRAIEMAIQHIIAHNILHSKIITDSRSVLQALNNPANCSPSIFHLKQLLSGTSANIELIWTRAHIGIHGNELADQLAKQATSKDTIDHHMYIPIRYIKKLLHHEILTAWQNHWVNSAKGRAVFEIYGKVNPKRILGNFFLNQIITGHGAIASYQCKFFNRSSSCSCGLPFEDRNHIIYHCSQWSTIRKTHFPKNFRNIKLVHLLENHQVRRRSSFSCAPLGGRDEFFLDYPTGGLPCWGKVLDKLLSDRLSFHLEKDGMLSDLQYGFRKNRSTILALNSILDFHQSAKEDNQLTCLISIDMTNVFNSVDWDLLINKLLKLRIPLYIQSMISSFLQDRRANLNGYSKSYNKGIPQGSSLGPILWNIFINDLLETDFGPNTKVQAFADDVLIMIKAPAAYCFTKASMPSLNILDTWTRDNFMTINHSKSSFTILASKKVSPTIQNLLIQPQSFNYQKPIIPPWTKTAFSWKYYDSNNITTGTLIYTDGSKMNNKVGGAIVVFEDGVEIFSQGFRLSDHETVFSAERTAIETAVDFVVHNNIQVSSIISDSRSVLQALENPNNIDTHIITIKDKISSYDGTIHLFWIKAHDGFAGNEKADEYAKVATRKDRSDRYNF</sequence>
<feature type="domain" description="RNase H type-1" evidence="2">
    <location>
        <begin position="1135"/>
        <end position="1264"/>
    </location>
</feature>